<dbReference type="Pfam" id="PF01926">
    <property type="entry name" value="MMR_HSR1"/>
    <property type="match status" value="1"/>
</dbReference>
<evidence type="ECO:0000313" key="3">
    <source>
        <dbReference type="Proteomes" id="UP000092154"/>
    </source>
</evidence>
<accession>A0A1B7NC79</accession>
<sequence>MTEVLGNIVLVGETGAGKSSIINMIAGAELARISNGAAGCTFESHSYVLPMHGRNFKFFDTAGLNEGEMGTVERSVAIAQLYKLITRLDGGINLLMFCMRGPRIKNATHQNWKIFHEIICKKQVPTVLVVTGLEHEENLDEWWWKNKAAFEHQGIRTDDTACITATRGKLRRDGCRVFDDDYEQSLAKIQNLVLNRALHRPQFVNGINWFYEVTRKIFFFFQWTTIREAKEIREIADACSMSNEETARFKEVLAESWL</sequence>
<evidence type="ECO:0000259" key="1">
    <source>
        <dbReference type="Pfam" id="PF01926"/>
    </source>
</evidence>
<dbReference type="GO" id="GO:0005525">
    <property type="term" value="F:GTP binding"/>
    <property type="evidence" value="ECO:0007669"/>
    <property type="project" value="InterPro"/>
</dbReference>
<dbReference type="Gene3D" id="3.40.50.300">
    <property type="entry name" value="P-loop containing nucleotide triphosphate hydrolases"/>
    <property type="match status" value="1"/>
</dbReference>
<dbReference type="InterPro" id="IPR006073">
    <property type="entry name" value="GTP-bd"/>
</dbReference>
<reference evidence="2 3" key="1">
    <citation type="submission" date="2016-06" db="EMBL/GenBank/DDBJ databases">
        <title>Comparative genomics of the ectomycorrhizal sister species Rhizopogon vinicolor and Rhizopogon vesiculosus (Basidiomycota: Boletales) reveals a divergence of the mating type B locus.</title>
        <authorList>
            <consortium name="DOE Joint Genome Institute"/>
            <person name="Mujic A.B."/>
            <person name="Kuo A."/>
            <person name="Tritt A."/>
            <person name="Lipzen A."/>
            <person name="Chen C."/>
            <person name="Johnson J."/>
            <person name="Sharma A."/>
            <person name="Barry K."/>
            <person name="Grigoriev I.V."/>
            <person name="Spatafora J.W."/>
        </authorList>
    </citation>
    <scope>NUCLEOTIDE SEQUENCE [LARGE SCALE GENOMIC DNA]</scope>
    <source>
        <strain evidence="2 3">AM-OR11-026</strain>
    </source>
</reference>
<dbReference type="AlphaFoldDB" id="A0A1B7NC79"/>
<feature type="domain" description="G" evidence="1">
    <location>
        <begin position="8"/>
        <end position="130"/>
    </location>
</feature>
<organism evidence="2 3">
    <name type="scientific">Rhizopogon vinicolor AM-OR11-026</name>
    <dbReference type="NCBI Taxonomy" id="1314800"/>
    <lineage>
        <taxon>Eukaryota</taxon>
        <taxon>Fungi</taxon>
        <taxon>Dikarya</taxon>
        <taxon>Basidiomycota</taxon>
        <taxon>Agaricomycotina</taxon>
        <taxon>Agaricomycetes</taxon>
        <taxon>Agaricomycetidae</taxon>
        <taxon>Boletales</taxon>
        <taxon>Suillineae</taxon>
        <taxon>Rhizopogonaceae</taxon>
        <taxon>Rhizopogon</taxon>
    </lineage>
</organism>
<dbReference type="InterPro" id="IPR025662">
    <property type="entry name" value="Sigma_54_int_dom_ATP-bd_1"/>
</dbReference>
<keyword evidence="3" id="KW-1185">Reference proteome</keyword>
<feature type="non-terminal residue" evidence="2">
    <location>
        <position position="1"/>
    </location>
</feature>
<dbReference type="SUPFAM" id="SSF52540">
    <property type="entry name" value="P-loop containing nucleoside triphosphate hydrolases"/>
    <property type="match status" value="1"/>
</dbReference>
<dbReference type="STRING" id="1314800.A0A1B7NC79"/>
<dbReference type="EMBL" id="KV448157">
    <property type="protein sequence ID" value="OAX42409.1"/>
    <property type="molecule type" value="Genomic_DNA"/>
</dbReference>
<protein>
    <recommendedName>
        <fullName evidence="1">G domain-containing protein</fullName>
    </recommendedName>
</protein>
<dbReference type="Proteomes" id="UP000092154">
    <property type="component" value="Unassembled WGS sequence"/>
</dbReference>
<dbReference type="PROSITE" id="PS00675">
    <property type="entry name" value="SIGMA54_INTERACT_1"/>
    <property type="match status" value="1"/>
</dbReference>
<name>A0A1B7NC79_9AGAM</name>
<dbReference type="InterPro" id="IPR027417">
    <property type="entry name" value="P-loop_NTPase"/>
</dbReference>
<proteinExistence type="predicted"/>
<evidence type="ECO:0000313" key="2">
    <source>
        <dbReference type="EMBL" id="OAX42409.1"/>
    </source>
</evidence>
<dbReference type="CDD" id="cd00882">
    <property type="entry name" value="Ras_like_GTPase"/>
    <property type="match status" value="1"/>
</dbReference>
<gene>
    <name evidence="2" type="ORF">K503DRAFT_766769</name>
</gene>
<dbReference type="OrthoDB" id="8954335at2759"/>
<dbReference type="InParanoid" id="A0A1B7NC79"/>